<reference evidence="2" key="1">
    <citation type="submission" date="2020-12" db="EMBL/GenBank/DDBJ databases">
        <title>WGS assembly of Carya illinoinensis cv. Pawnee.</title>
        <authorList>
            <person name="Platts A."/>
            <person name="Shu S."/>
            <person name="Wright S."/>
            <person name="Barry K."/>
            <person name="Edger P."/>
            <person name="Pires J.C."/>
            <person name="Schmutz J."/>
        </authorList>
    </citation>
    <scope>NUCLEOTIDE SEQUENCE</scope>
    <source>
        <tissue evidence="2">Leaf</tissue>
    </source>
</reference>
<dbReference type="AlphaFoldDB" id="A0A8T1N5P7"/>
<evidence type="ECO:0000256" key="1">
    <source>
        <dbReference type="SAM" id="MobiDB-lite"/>
    </source>
</evidence>
<keyword evidence="3" id="KW-1185">Reference proteome</keyword>
<evidence type="ECO:0000313" key="3">
    <source>
        <dbReference type="Proteomes" id="UP000811609"/>
    </source>
</evidence>
<sequence>MHTSLQELKLACTKSAGIERITPLGSEMFRDLPPDNTPCCTPSFSCWSHMLRVKISPSIISPVSVPSLPSATSQTSIVTFCICPESEADLICSSEHSVAWPRCCSLAVSSTVDSTTVGQPPEASSPPIAPFCPRPGPRLGPKRSFSGSFGCSRADTEIRPPVAF</sequence>
<proteinExistence type="predicted"/>
<protein>
    <submittedName>
        <fullName evidence="2">Uncharacterized protein</fullName>
    </submittedName>
</protein>
<feature type="compositionally biased region" description="Pro residues" evidence="1">
    <location>
        <begin position="123"/>
        <end position="138"/>
    </location>
</feature>
<evidence type="ECO:0000313" key="2">
    <source>
        <dbReference type="EMBL" id="KAG6627009.1"/>
    </source>
</evidence>
<gene>
    <name evidence="2" type="ORF">CIPAW_15G092900</name>
</gene>
<dbReference type="EMBL" id="CM031823">
    <property type="protein sequence ID" value="KAG6627009.1"/>
    <property type="molecule type" value="Genomic_DNA"/>
</dbReference>
<accession>A0A8T1N5P7</accession>
<dbReference type="Proteomes" id="UP000811609">
    <property type="component" value="Chromosome 15"/>
</dbReference>
<comment type="caution">
    <text evidence="2">The sequence shown here is derived from an EMBL/GenBank/DDBJ whole genome shotgun (WGS) entry which is preliminary data.</text>
</comment>
<organism evidence="2 3">
    <name type="scientific">Carya illinoinensis</name>
    <name type="common">Pecan</name>
    <dbReference type="NCBI Taxonomy" id="32201"/>
    <lineage>
        <taxon>Eukaryota</taxon>
        <taxon>Viridiplantae</taxon>
        <taxon>Streptophyta</taxon>
        <taxon>Embryophyta</taxon>
        <taxon>Tracheophyta</taxon>
        <taxon>Spermatophyta</taxon>
        <taxon>Magnoliopsida</taxon>
        <taxon>eudicotyledons</taxon>
        <taxon>Gunneridae</taxon>
        <taxon>Pentapetalae</taxon>
        <taxon>rosids</taxon>
        <taxon>fabids</taxon>
        <taxon>Fagales</taxon>
        <taxon>Juglandaceae</taxon>
        <taxon>Carya</taxon>
    </lineage>
</organism>
<name>A0A8T1N5P7_CARIL</name>
<feature type="region of interest" description="Disordered" evidence="1">
    <location>
        <begin position="115"/>
        <end position="164"/>
    </location>
</feature>